<dbReference type="PIRSF" id="PIRSF002811">
    <property type="entry name" value="DnaG"/>
    <property type="match status" value="1"/>
</dbReference>
<evidence type="ECO:0000256" key="8">
    <source>
        <dbReference type="ARBA" id="ARBA00022833"/>
    </source>
</evidence>
<evidence type="ECO:0000256" key="14">
    <source>
        <dbReference type="SAM" id="Coils"/>
    </source>
</evidence>
<comment type="function">
    <text evidence="12 13">RNA polymerase that catalyzes the synthesis of short RNA molecules used as primers for DNA polymerase during DNA replication.</text>
</comment>
<evidence type="ECO:0000256" key="9">
    <source>
        <dbReference type="ARBA" id="ARBA00022842"/>
    </source>
</evidence>
<dbReference type="Pfam" id="PF01807">
    <property type="entry name" value="Zn_ribbon_DnaG"/>
    <property type="match status" value="1"/>
</dbReference>
<dbReference type="InterPro" id="IPR030846">
    <property type="entry name" value="DnaG_bac"/>
</dbReference>
<dbReference type="SUPFAM" id="SSF48024">
    <property type="entry name" value="N-terminal domain of DnaB helicase"/>
    <property type="match status" value="1"/>
</dbReference>
<name>A0ABR7F1K3_9FIRM</name>
<dbReference type="InterPro" id="IPR019475">
    <property type="entry name" value="DNA_primase_DnaB-bd"/>
</dbReference>
<dbReference type="NCBIfam" id="TIGR01391">
    <property type="entry name" value="dnaG"/>
    <property type="match status" value="1"/>
</dbReference>
<dbReference type="Gene3D" id="3.90.580.10">
    <property type="entry name" value="Zinc finger, CHC2-type domain"/>
    <property type="match status" value="1"/>
</dbReference>
<dbReference type="InterPro" id="IPR036977">
    <property type="entry name" value="DNA_primase_Znf_CHC2"/>
</dbReference>
<dbReference type="InterPro" id="IPR016136">
    <property type="entry name" value="DNA_helicase_N/primase_C"/>
</dbReference>
<keyword evidence="7 12" id="KW-0863">Zinc-finger</keyword>
<feature type="domain" description="Toprim" evidence="15">
    <location>
        <begin position="255"/>
        <end position="336"/>
    </location>
</feature>
<dbReference type="InterPro" id="IPR013264">
    <property type="entry name" value="DNAG_N"/>
</dbReference>
<sequence length="586" mass="67563">MFYSEDIIEQVRTENDIVDVIGDYVKLQKKGSSYFGLCPFHNEKSPSFSVSPHKQMYYCFGCGEGGNVISFLMKYENYTFIEAMEVLADRAGIELPKMEYSKEAKQEKDLKTKIIEINTEAAKYYHYLLKSERGKLAYNYLSGRKLSDETILRFGLGYSDKYSDNLYKYLKNKGYNDSELKETGLFTYDEKRGVNDKFWNRVMFPIMDANNRVIAFGGRVMGDGKPKYLNSPETKVFDKSRNLYGLNVARSSRKDYMLICEGYMDVISLHQAGFNNAVAALGTAFTSRHASLIKRYVKEVVLTFDSDEAGIKAALRAIPYLRDVGLSIKVLSMKPYKDPDEFIKAMGKEAYEERIKNATNYFIFQVAMEQKKYNMSDPQEKTAFHKKVAEMILDFNDEIERENYIESVCEIFKIPKDGLAKLVKKTGLTYVGKEEKETYEDYQEKKQKKEDASMQAQRILLASVLDRTDWFNKVAKVISPEDFIDDFYRKVASLFWEQMENGEANPAKIMNYFTDEAEHKMVAELFVSPIRANLDFAEQEKAINDAVLKIKKESLDKKAAEASDIAQLQQIIKEQSMLQKIHVSLN</sequence>
<comment type="catalytic activity">
    <reaction evidence="12">
        <text>ssDNA + n NTP = ssDNA/pppN(pN)n-1 hybrid + (n-1) diphosphate.</text>
        <dbReference type="EC" id="2.7.7.101"/>
    </reaction>
</comment>
<dbReference type="Pfam" id="PF10410">
    <property type="entry name" value="DnaB_bind"/>
    <property type="match status" value="1"/>
</dbReference>
<dbReference type="Gene3D" id="3.40.1360.10">
    <property type="match status" value="1"/>
</dbReference>
<feature type="coiled-coil region" evidence="14">
    <location>
        <begin position="432"/>
        <end position="459"/>
    </location>
</feature>
<evidence type="ECO:0000256" key="7">
    <source>
        <dbReference type="ARBA" id="ARBA00022771"/>
    </source>
</evidence>
<protein>
    <recommendedName>
        <fullName evidence="12 13">DNA primase</fullName>
        <ecNumber evidence="12">2.7.7.101</ecNumber>
    </recommendedName>
</protein>
<comment type="domain">
    <text evidence="12">Contains an N-terminal zinc-binding domain, a central core domain that contains the primase activity, and a C-terminal DnaB-binding domain.</text>
</comment>
<comment type="similarity">
    <text evidence="12 13">Belongs to the DnaG primase family.</text>
</comment>
<evidence type="ECO:0000256" key="11">
    <source>
        <dbReference type="ARBA" id="ARBA00023163"/>
    </source>
</evidence>
<evidence type="ECO:0000256" key="5">
    <source>
        <dbReference type="ARBA" id="ARBA00022705"/>
    </source>
</evidence>
<dbReference type="Gene3D" id="1.10.860.10">
    <property type="entry name" value="DNAb Helicase, Chain A"/>
    <property type="match status" value="1"/>
</dbReference>
<evidence type="ECO:0000313" key="16">
    <source>
        <dbReference type="EMBL" id="MBC5667494.1"/>
    </source>
</evidence>
<dbReference type="EC" id="2.7.7.101" evidence="12"/>
<dbReference type="Proteomes" id="UP000597877">
    <property type="component" value="Unassembled WGS sequence"/>
</dbReference>
<proteinExistence type="inferred from homology"/>
<comment type="subunit">
    <text evidence="12">Monomer. Interacts with DnaB.</text>
</comment>
<dbReference type="InterPro" id="IPR036185">
    <property type="entry name" value="DNA_heli_DnaB-like_N_sf"/>
</dbReference>
<dbReference type="EMBL" id="JACOOZ010000003">
    <property type="protein sequence ID" value="MBC5667494.1"/>
    <property type="molecule type" value="Genomic_DNA"/>
</dbReference>
<keyword evidence="9" id="KW-0460">Magnesium</keyword>
<keyword evidence="11 12" id="KW-0804">Transcription</keyword>
<evidence type="ECO:0000259" key="15">
    <source>
        <dbReference type="PROSITE" id="PS50880"/>
    </source>
</evidence>
<accession>A0ABR7F1K3</accession>
<dbReference type="PANTHER" id="PTHR30313">
    <property type="entry name" value="DNA PRIMASE"/>
    <property type="match status" value="1"/>
</dbReference>
<keyword evidence="5 12" id="KW-0235">DNA replication</keyword>
<keyword evidence="3 12" id="KW-0808">Transferase</keyword>
<evidence type="ECO:0000256" key="12">
    <source>
        <dbReference type="HAMAP-Rule" id="MF_00974"/>
    </source>
</evidence>
<keyword evidence="14" id="KW-0175">Coiled coil</keyword>
<evidence type="ECO:0000313" key="17">
    <source>
        <dbReference type="Proteomes" id="UP000597877"/>
    </source>
</evidence>
<dbReference type="HAMAP" id="MF_00974">
    <property type="entry name" value="DNA_primase_DnaG"/>
    <property type="match status" value="1"/>
</dbReference>
<dbReference type="SMART" id="SM00493">
    <property type="entry name" value="TOPRIM"/>
    <property type="match status" value="1"/>
</dbReference>
<dbReference type="InterPro" id="IPR050219">
    <property type="entry name" value="DnaG_primase"/>
</dbReference>
<comment type="caution">
    <text evidence="16">The sequence shown here is derived from an EMBL/GenBank/DDBJ whole genome shotgun (WGS) entry which is preliminary data.</text>
</comment>
<evidence type="ECO:0000256" key="10">
    <source>
        <dbReference type="ARBA" id="ARBA00023125"/>
    </source>
</evidence>
<keyword evidence="17" id="KW-1185">Reference proteome</keyword>
<dbReference type="Pfam" id="PF08275">
    <property type="entry name" value="DNAG_N"/>
    <property type="match status" value="1"/>
</dbReference>
<keyword evidence="2 12" id="KW-0639">Primosome</keyword>
<dbReference type="RefSeq" id="WP_186840252.1">
    <property type="nucleotide sequence ID" value="NZ_JACOOZ010000003.1"/>
</dbReference>
<dbReference type="InterPro" id="IPR006295">
    <property type="entry name" value="DNA_primase_DnaG"/>
</dbReference>
<dbReference type="InterPro" id="IPR037068">
    <property type="entry name" value="DNA_primase_core_N_sf"/>
</dbReference>
<keyword evidence="10 12" id="KW-0238">DNA-binding</keyword>
<keyword evidence="6 12" id="KW-0479">Metal-binding</keyword>
<dbReference type="PANTHER" id="PTHR30313:SF2">
    <property type="entry name" value="DNA PRIMASE"/>
    <property type="match status" value="1"/>
</dbReference>
<gene>
    <name evidence="12" type="primary">dnaG</name>
    <name evidence="16" type="ORF">H8S00_05790</name>
</gene>
<feature type="zinc finger region" description="CHC2-type" evidence="12">
    <location>
        <begin position="38"/>
        <end position="62"/>
    </location>
</feature>
<dbReference type="PROSITE" id="PS50880">
    <property type="entry name" value="TOPRIM"/>
    <property type="match status" value="1"/>
</dbReference>
<dbReference type="InterPro" id="IPR006171">
    <property type="entry name" value="TOPRIM_dom"/>
</dbReference>
<dbReference type="SUPFAM" id="SSF57783">
    <property type="entry name" value="Zinc beta-ribbon"/>
    <property type="match status" value="1"/>
</dbReference>
<dbReference type="SMART" id="SM00400">
    <property type="entry name" value="ZnF_CHCC"/>
    <property type="match status" value="1"/>
</dbReference>
<dbReference type="CDD" id="cd03364">
    <property type="entry name" value="TOPRIM_DnaG_primases"/>
    <property type="match status" value="1"/>
</dbReference>
<evidence type="ECO:0000256" key="13">
    <source>
        <dbReference type="PIRNR" id="PIRNR002811"/>
    </source>
</evidence>
<dbReference type="InterPro" id="IPR034151">
    <property type="entry name" value="TOPRIM_DnaG_bac"/>
</dbReference>
<keyword evidence="4 12" id="KW-0548">Nucleotidyltransferase</keyword>
<organism evidence="16 17">
    <name type="scientific">Eubacterium segne</name>
    <dbReference type="NCBI Taxonomy" id="2763045"/>
    <lineage>
        <taxon>Bacteria</taxon>
        <taxon>Bacillati</taxon>
        <taxon>Bacillota</taxon>
        <taxon>Clostridia</taxon>
        <taxon>Eubacteriales</taxon>
        <taxon>Eubacteriaceae</taxon>
        <taxon>Eubacterium</taxon>
    </lineage>
</organism>
<dbReference type="Gene3D" id="3.90.980.10">
    <property type="entry name" value="DNA primase, catalytic core, N-terminal domain"/>
    <property type="match status" value="1"/>
</dbReference>
<evidence type="ECO:0000256" key="6">
    <source>
        <dbReference type="ARBA" id="ARBA00022723"/>
    </source>
</evidence>
<dbReference type="Pfam" id="PF13155">
    <property type="entry name" value="Toprim_2"/>
    <property type="match status" value="1"/>
</dbReference>
<evidence type="ECO:0000256" key="1">
    <source>
        <dbReference type="ARBA" id="ARBA00022478"/>
    </source>
</evidence>
<evidence type="ECO:0000256" key="2">
    <source>
        <dbReference type="ARBA" id="ARBA00022515"/>
    </source>
</evidence>
<keyword evidence="1 12" id="KW-0240">DNA-directed RNA polymerase</keyword>
<comment type="cofactor">
    <cofactor evidence="12 13">
        <name>Zn(2+)</name>
        <dbReference type="ChEBI" id="CHEBI:29105"/>
    </cofactor>
    <text evidence="12 13">Binds 1 zinc ion per monomer.</text>
</comment>
<reference evidence="16 17" key="1">
    <citation type="submission" date="2020-08" db="EMBL/GenBank/DDBJ databases">
        <title>Genome public.</title>
        <authorList>
            <person name="Liu C."/>
            <person name="Sun Q."/>
        </authorList>
    </citation>
    <scope>NUCLEOTIDE SEQUENCE [LARGE SCALE GENOMIC DNA]</scope>
    <source>
        <strain evidence="16 17">BX4</strain>
    </source>
</reference>
<keyword evidence="8 12" id="KW-0862">Zinc</keyword>
<evidence type="ECO:0000256" key="4">
    <source>
        <dbReference type="ARBA" id="ARBA00022695"/>
    </source>
</evidence>
<dbReference type="InterPro" id="IPR002694">
    <property type="entry name" value="Znf_CHC2"/>
</dbReference>
<dbReference type="SUPFAM" id="SSF56731">
    <property type="entry name" value="DNA primase core"/>
    <property type="match status" value="1"/>
</dbReference>
<evidence type="ECO:0000256" key="3">
    <source>
        <dbReference type="ARBA" id="ARBA00022679"/>
    </source>
</evidence>